<evidence type="ECO:0000313" key="3">
    <source>
        <dbReference type="Proteomes" id="UP000823749"/>
    </source>
</evidence>
<dbReference type="Proteomes" id="UP000823749">
    <property type="component" value="Chromosome 7"/>
</dbReference>
<evidence type="ECO:0000313" key="2">
    <source>
        <dbReference type="EMBL" id="KAG5540958.1"/>
    </source>
</evidence>
<feature type="compositionally biased region" description="Basic and acidic residues" evidence="1">
    <location>
        <begin position="186"/>
        <end position="196"/>
    </location>
</feature>
<evidence type="ECO:0008006" key="4">
    <source>
        <dbReference type="Google" id="ProtNLM"/>
    </source>
</evidence>
<reference evidence="2" key="1">
    <citation type="submission" date="2020-08" db="EMBL/GenBank/DDBJ databases">
        <title>Plant Genome Project.</title>
        <authorList>
            <person name="Zhang R.-G."/>
        </authorList>
    </citation>
    <scope>NUCLEOTIDE SEQUENCE</scope>
    <source>
        <strain evidence="2">WSP0</strain>
        <tissue evidence="2">Leaf</tissue>
    </source>
</reference>
<gene>
    <name evidence="2" type="ORF">RHGRI_020996</name>
</gene>
<accession>A0AAV6JLV5</accession>
<protein>
    <recommendedName>
        <fullName evidence="4">BED-type domain-containing protein</fullName>
    </recommendedName>
</protein>
<feature type="compositionally biased region" description="Polar residues" evidence="1">
    <location>
        <begin position="198"/>
        <end position="214"/>
    </location>
</feature>
<feature type="region of interest" description="Disordered" evidence="1">
    <location>
        <begin position="184"/>
        <end position="214"/>
    </location>
</feature>
<organism evidence="2 3">
    <name type="scientific">Rhododendron griersonianum</name>
    <dbReference type="NCBI Taxonomy" id="479676"/>
    <lineage>
        <taxon>Eukaryota</taxon>
        <taxon>Viridiplantae</taxon>
        <taxon>Streptophyta</taxon>
        <taxon>Embryophyta</taxon>
        <taxon>Tracheophyta</taxon>
        <taxon>Spermatophyta</taxon>
        <taxon>Magnoliopsida</taxon>
        <taxon>eudicotyledons</taxon>
        <taxon>Gunneridae</taxon>
        <taxon>Pentapetalae</taxon>
        <taxon>asterids</taxon>
        <taxon>Ericales</taxon>
        <taxon>Ericaceae</taxon>
        <taxon>Ericoideae</taxon>
        <taxon>Rhodoreae</taxon>
        <taxon>Rhododendron</taxon>
    </lineage>
</organism>
<feature type="region of interest" description="Disordered" evidence="1">
    <location>
        <begin position="286"/>
        <end position="322"/>
    </location>
</feature>
<evidence type="ECO:0000256" key="1">
    <source>
        <dbReference type="SAM" id="MobiDB-lite"/>
    </source>
</evidence>
<proteinExistence type="predicted"/>
<dbReference type="EMBL" id="JACTNZ010000007">
    <property type="protein sequence ID" value="KAG5540958.1"/>
    <property type="molecule type" value="Genomic_DNA"/>
</dbReference>
<dbReference type="AlphaFoldDB" id="A0AAV6JLV5"/>
<name>A0AAV6JLV5_9ERIC</name>
<keyword evidence="3" id="KW-1185">Reference proteome</keyword>
<comment type="caution">
    <text evidence="2">The sequence shown here is derived from an EMBL/GenBank/DDBJ whole genome shotgun (WGS) entry which is preliminary data.</text>
</comment>
<sequence>MFGKRMILGEIYKLEKLRHIDPAAGFMPVNIDYTVPTKERPRIHKVNAHVRAVLLTIHISTTVLLDGVFRVFAAVRALDDLLPYLSLAHGSKSSFCLFPSPPLPPFSSAGLHYWVSRFGLTTRFVLGGDGGGFVASPQSVLLLGITGSWLNDVVGFVAHGFGMAACCFGCLGEGGRKNVRLRRSRRAEMEREEMARHSVSSSSQPTQPNEGDTNNPLWSYVTKLQKLSGAGGNTQWQCNFCGVVKKSSYTRVKGHLLKLSNGIGPYTKVTNEALATMKKLEDEAKAKMKDNAPKRVPLPPSTRTGLEGYDAKKQRTSGGRTETISSLEKAYDKNKRDQLHAEIARMFYSGGLPFNLARNPYYVTSYQFATNNPLFGYIPPGYNLLRTTLLQQEKTNVERLLLPIKGTWREKAVRHCE</sequence>